<protein>
    <submittedName>
        <fullName evidence="1">(rape) hypothetical protein</fullName>
    </submittedName>
</protein>
<name>A0A816J0Q9_BRANA</name>
<dbReference type="EMBL" id="JAGKQM010000019">
    <property type="protein sequence ID" value="KAH0859303.1"/>
    <property type="molecule type" value="Genomic_DNA"/>
</dbReference>
<accession>A0A816J0Q9</accession>
<reference evidence="1" key="1">
    <citation type="submission" date="2021-01" db="EMBL/GenBank/DDBJ databases">
        <authorList>
            <consortium name="Genoscope - CEA"/>
            <person name="William W."/>
        </authorList>
    </citation>
    <scope>NUCLEOTIDE SEQUENCE</scope>
</reference>
<organism evidence="1">
    <name type="scientific">Brassica napus</name>
    <name type="common">Rape</name>
    <dbReference type="NCBI Taxonomy" id="3708"/>
    <lineage>
        <taxon>Eukaryota</taxon>
        <taxon>Viridiplantae</taxon>
        <taxon>Streptophyta</taxon>
        <taxon>Embryophyta</taxon>
        <taxon>Tracheophyta</taxon>
        <taxon>Spermatophyta</taxon>
        <taxon>Magnoliopsida</taxon>
        <taxon>eudicotyledons</taxon>
        <taxon>Gunneridae</taxon>
        <taxon>Pentapetalae</taxon>
        <taxon>rosids</taxon>
        <taxon>malvids</taxon>
        <taxon>Brassicales</taxon>
        <taxon>Brassicaceae</taxon>
        <taxon>Brassiceae</taxon>
        <taxon>Brassica</taxon>
    </lineage>
</organism>
<evidence type="ECO:0000313" key="2">
    <source>
        <dbReference type="EMBL" id="KAH0859303.1"/>
    </source>
</evidence>
<dbReference type="AlphaFoldDB" id="A0A816J0Q9"/>
<dbReference type="Proteomes" id="UP001295469">
    <property type="component" value="Chromosome C09"/>
</dbReference>
<sequence>MSRRSKAETSPVRLQLRDWFGVFGTFAAKGDDCARECRQKMQIMVAGGDGTSARVRPSLLPISRNISISRWRCQYTVDGSYQLA</sequence>
<evidence type="ECO:0000313" key="1">
    <source>
        <dbReference type="EMBL" id="CAF1756402.1"/>
    </source>
</evidence>
<keyword evidence="3" id="KW-1185">Reference proteome</keyword>
<evidence type="ECO:0000313" key="3">
    <source>
        <dbReference type="Proteomes" id="UP000824890"/>
    </source>
</evidence>
<reference evidence="2 3" key="2">
    <citation type="submission" date="2021-05" db="EMBL/GenBank/DDBJ databases">
        <title>Genome Assembly of Synthetic Allotetraploid Brassica napus Reveals Homoeologous Exchanges between Subgenomes.</title>
        <authorList>
            <person name="Davis J.T."/>
        </authorList>
    </citation>
    <scope>NUCLEOTIDE SEQUENCE [LARGE SCALE GENOMIC DNA]</scope>
    <source>
        <strain evidence="3">cv. Da-Ae</strain>
        <tissue evidence="2">Seedling</tissue>
    </source>
</reference>
<dbReference type="Proteomes" id="UP000824890">
    <property type="component" value="Unassembled WGS sequence"/>
</dbReference>
<gene>
    <name evidence="1" type="ORF">DARMORV10_C09P42810.1</name>
    <name evidence="2" type="ORF">HID58_087564</name>
</gene>
<dbReference type="EMBL" id="HG994373">
    <property type="protein sequence ID" value="CAF1756402.1"/>
    <property type="molecule type" value="Genomic_DNA"/>
</dbReference>
<proteinExistence type="predicted"/>